<evidence type="ECO:0000256" key="1">
    <source>
        <dbReference type="SAM" id="MobiDB-lite"/>
    </source>
</evidence>
<comment type="caution">
    <text evidence="2">The sequence shown here is derived from an EMBL/GenBank/DDBJ whole genome shotgun (WGS) entry which is preliminary data.</text>
</comment>
<proteinExistence type="predicted"/>
<feature type="region of interest" description="Disordered" evidence="1">
    <location>
        <begin position="1"/>
        <end position="21"/>
    </location>
</feature>
<organism evidence="2 3">
    <name type="scientific">Streptomyces shaanxiensis</name>
    <dbReference type="NCBI Taxonomy" id="653357"/>
    <lineage>
        <taxon>Bacteria</taxon>
        <taxon>Bacillati</taxon>
        <taxon>Actinomycetota</taxon>
        <taxon>Actinomycetes</taxon>
        <taxon>Kitasatosporales</taxon>
        <taxon>Streptomycetaceae</taxon>
        <taxon>Streptomyces</taxon>
    </lineage>
</organism>
<name>A0ABP7WJU2_9ACTN</name>
<reference evidence="3" key="1">
    <citation type="journal article" date="2019" name="Int. J. Syst. Evol. Microbiol.">
        <title>The Global Catalogue of Microorganisms (GCM) 10K type strain sequencing project: providing services to taxonomists for standard genome sequencing and annotation.</title>
        <authorList>
            <consortium name="The Broad Institute Genomics Platform"/>
            <consortium name="The Broad Institute Genome Sequencing Center for Infectious Disease"/>
            <person name="Wu L."/>
            <person name="Ma J."/>
        </authorList>
    </citation>
    <scope>NUCLEOTIDE SEQUENCE [LARGE SCALE GENOMIC DNA]</scope>
    <source>
        <strain evidence="3">JCM 16925</strain>
    </source>
</reference>
<evidence type="ECO:0000313" key="2">
    <source>
        <dbReference type="EMBL" id="GAA4090548.1"/>
    </source>
</evidence>
<accession>A0ABP7WJU2</accession>
<dbReference type="EMBL" id="BAAAZY010000042">
    <property type="protein sequence ID" value="GAA4090548.1"/>
    <property type="molecule type" value="Genomic_DNA"/>
</dbReference>
<sequence length="74" mass="8016">MTAPSGECDRTMTVPHQSPSHSPMAADLVFAALQIDSPTPFPSFPKVLLSRTRVLAHARVRAAVVPHCRRRPGS</sequence>
<keyword evidence="3" id="KW-1185">Reference proteome</keyword>
<protein>
    <submittedName>
        <fullName evidence="2">Uncharacterized protein</fullName>
    </submittedName>
</protein>
<gene>
    <name evidence="2" type="ORF">GCM10022233_87290</name>
</gene>
<dbReference type="Proteomes" id="UP001499984">
    <property type="component" value="Unassembled WGS sequence"/>
</dbReference>
<evidence type="ECO:0000313" key="3">
    <source>
        <dbReference type="Proteomes" id="UP001499984"/>
    </source>
</evidence>